<protein>
    <submittedName>
        <fullName evidence="2">Uncharacterized protein</fullName>
    </submittedName>
</protein>
<dbReference type="RefSeq" id="XP_043015823.1">
    <property type="nucleotide sequence ID" value="XM_043147118.1"/>
</dbReference>
<feature type="region of interest" description="Disordered" evidence="1">
    <location>
        <begin position="155"/>
        <end position="196"/>
    </location>
</feature>
<dbReference type="EMBL" id="CM032181">
    <property type="protein sequence ID" value="KAG7099353.1"/>
    <property type="molecule type" value="Genomic_DNA"/>
</dbReference>
<feature type="compositionally biased region" description="Pro residues" evidence="1">
    <location>
        <begin position="168"/>
        <end position="179"/>
    </location>
</feature>
<sequence length="276" mass="31313">MDGEDELVSSMPVRYSNKLSLHVHQFPLLTRPLQVPPSAAASGKRIAARIKPKVRKLEVHVPADTRPEVWNHQRGYDLGAAQLADDREKNQEQKRERDEESRLTDVRMRSEQIAQKGVYLLGIVRDGELHLHPISETHQFRPTLTYLDVLSRKHRHHAADSDSDSDGGPPPDPDEPPPVVVKKEKKPTVGETREVHVSARKMADDKTGQLAQLSTVRREMLAAIRADEDEAWQNLEYLDATTMESEEAFENLFSQNREELTCTSDMTSFLRTIDGL</sequence>
<dbReference type="PANTHER" id="PTHR12069">
    <property type="entry name" value="DNA-DIRECTED RNA POLYMERASES III 80 KDA POLYPEPTIDE RNA POLYMERASE III SUBUNIT 5"/>
    <property type="match status" value="1"/>
</dbReference>
<comment type="caution">
    <text evidence="2">The sequence shown here is derived from an EMBL/GenBank/DDBJ whole genome shotgun (WGS) entry which is preliminary data.</text>
</comment>
<evidence type="ECO:0000256" key="1">
    <source>
        <dbReference type="SAM" id="MobiDB-lite"/>
    </source>
</evidence>
<accession>A0A9P7V2Y9</accession>
<proteinExistence type="predicted"/>
<dbReference type="GO" id="GO:0042797">
    <property type="term" value="P:tRNA transcription by RNA polymerase III"/>
    <property type="evidence" value="ECO:0007669"/>
    <property type="project" value="TreeGrafter"/>
</dbReference>
<dbReference type="PANTHER" id="PTHR12069:SF0">
    <property type="entry name" value="DNA-DIRECTED RNA POLYMERASE III SUBUNIT RPC5"/>
    <property type="match status" value="1"/>
</dbReference>
<feature type="region of interest" description="Disordered" evidence="1">
    <location>
        <begin position="80"/>
        <end position="108"/>
    </location>
</feature>
<dbReference type="Proteomes" id="UP001049176">
    <property type="component" value="Chromosome 1"/>
</dbReference>
<gene>
    <name evidence="2" type="ORF">E1B28_001209</name>
</gene>
<dbReference type="Pfam" id="PF04801">
    <property type="entry name" value="RPC5"/>
    <property type="match status" value="1"/>
</dbReference>
<evidence type="ECO:0000313" key="3">
    <source>
        <dbReference type="Proteomes" id="UP001049176"/>
    </source>
</evidence>
<dbReference type="GO" id="GO:0005666">
    <property type="term" value="C:RNA polymerase III complex"/>
    <property type="evidence" value="ECO:0007669"/>
    <property type="project" value="TreeGrafter"/>
</dbReference>
<keyword evidence="3" id="KW-1185">Reference proteome</keyword>
<dbReference type="OrthoDB" id="340681at2759"/>
<feature type="compositionally biased region" description="Basic and acidic residues" evidence="1">
    <location>
        <begin position="186"/>
        <end position="196"/>
    </location>
</feature>
<dbReference type="AlphaFoldDB" id="A0A9P7V2Y9"/>
<feature type="compositionally biased region" description="Basic and acidic residues" evidence="1">
    <location>
        <begin position="84"/>
        <end position="108"/>
    </location>
</feature>
<organism evidence="2 3">
    <name type="scientific">Marasmius oreades</name>
    <name type="common">fairy-ring Marasmius</name>
    <dbReference type="NCBI Taxonomy" id="181124"/>
    <lineage>
        <taxon>Eukaryota</taxon>
        <taxon>Fungi</taxon>
        <taxon>Dikarya</taxon>
        <taxon>Basidiomycota</taxon>
        <taxon>Agaricomycotina</taxon>
        <taxon>Agaricomycetes</taxon>
        <taxon>Agaricomycetidae</taxon>
        <taxon>Agaricales</taxon>
        <taxon>Marasmiineae</taxon>
        <taxon>Marasmiaceae</taxon>
        <taxon>Marasmius</taxon>
    </lineage>
</organism>
<evidence type="ECO:0000313" key="2">
    <source>
        <dbReference type="EMBL" id="KAG7099353.1"/>
    </source>
</evidence>
<dbReference type="GeneID" id="66070285"/>
<reference evidence="2" key="1">
    <citation type="journal article" date="2021" name="Genome Biol. Evol.">
        <title>The assembled and annotated genome of the fairy-ring fungus Marasmius oreades.</title>
        <authorList>
            <person name="Hiltunen M."/>
            <person name="Ament-Velasquez S.L."/>
            <person name="Johannesson H."/>
        </authorList>
    </citation>
    <scope>NUCLEOTIDE SEQUENCE</scope>
    <source>
        <strain evidence="2">03SP1</strain>
    </source>
</reference>
<name>A0A9P7V2Y9_9AGAR</name>
<dbReference type="KEGG" id="more:E1B28_001209"/>
<dbReference type="InterPro" id="IPR006886">
    <property type="entry name" value="RNA_pol_III_Rpc5"/>
</dbReference>